<evidence type="ECO:0000259" key="7">
    <source>
        <dbReference type="PROSITE" id="PS51352"/>
    </source>
</evidence>
<keyword evidence="4 6" id="KW-1133">Transmembrane helix</keyword>
<keyword evidence="5 6" id="KW-0472">Membrane</keyword>
<feature type="transmembrane region" description="Helical" evidence="6">
    <location>
        <begin position="57"/>
        <end position="81"/>
    </location>
</feature>
<dbReference type="InterPro" id="IPR013766">
    <property type="entry name" value="Thioredoxin_domain"/>
</dbReference>
<dbReference type="Pfam" id="PF17991">
    <property type="entry name" value="Thioredoxin_10"/>
    <property type="match status" value="1"/>
</dbReference>
<dbReference type="InterPro" id="IPR036249">
    <property type="entry name" value="Thioredoxin-like_sf"/>
</dbReference>
<keyword evidence="3 6" id="KW-0812">Transmembrane</keyword>
<feature type="transmembrane region" description="Helical" evidence="6">
    <location>
        <begin position="6"/>
        <end position="30"/>
    </location>
</feature>
<keyword evidence="9" id="KW-1185">Reference proteome</keyword>
<comment type="subcellular location">
    <subcellularLocation>
        <location evidence="1">Cell membrane</location>
        <topology evidence="1">Multi-pass membrane protein</topology>
    </subcellularLocation>
</comment>
<dbReference type="Proteomes" id="UP000181956">
    <property type="component" value="Chromosome I"/>
</dbReference>
<evidence type="ECO:0000256" key="4">
    <source>
        <dbReference type="ARBA" id="ARBA00022989"/>
    </source>
</evidence>
<gene>
    <name evidence="8" type="ORF">SAMN04489834_0787</name>
</gene>
<keyword evidence="2" id="KW-1003">Cell membrane</keyword>
<dbReference type="GO" id="GO:0016491">
    <property type="term" value="F:oxidoreductase activity"/>
    <property type="evidence" value="ECO:0007669"/>
    <property type="project" value="InterPro"/>
</dbReference>
<dbReference type="GO" id="GO:0016209">
    <property type="term" value="F:antioxidant activity"/>
    <property type="evidence" value="ECO:0007669"/>
    <property type="project" value="InterPro"/>
</dbReference>
<dbReference type="InterPro" id="IPR000866">
    <property type="entry name" value="AhpC/TSA"/>
</dbReference>
<evidence type="ECO:0000256" key="1">
    <source>
        <dbReference type="ARBA" id="ARBA00004651"/>
    </source>
</evidence>
<dbReference type="RefSeq" id="WP_083362891.1">
    <property type="nucleotide sequence ID" value="NZ_LT629742.1"/>
</dbReference>
<proteinExistence type="predicted"/>
<dbReference type="EMBL" id="LT629742">
    <property type="protein sequence ID" value="SDS06314.1"/>
    <property type="molecule type" value="Genomic_DNA"/>
</dbReference>
<feature type="domain" description="Thioredoxin" evidence="7">
    <location>
        <begin position="275"/>
        <end position="423"/>
    </location>
</feature>
<dbReference type="GO" id="GO:0017004">
    <property type="term" value="P:cytochrome complex assembly"/>
    <property type="evidence" value="ECO:0007669"/>
    <property type="project" value="InterPro"/>
</dbReference>
<evidence type="ECO:0000256" key="2">
    <source>
        <dbReference type="ARBA" id="ARBA00022475"/>
    </source>
</evidence>
<dbReference type="GO" id="GO:0005886">
    <property type="term" value="C:plasma membrane"/>
    <property type="evidence" value="ECO:0007669"/>
    <property type="project" value="UniProtKB-SubCell"/>
</dbReference>
<dbReference type="Gene3D" id="2.60.120.260">
    <property type="entry name" value="Galactose-binding domain-like"/>
    <property type="match status" value="1"/>
</dbReference>
<name>A0A1H1P538_9MICO</name>
<dbReference type="PANTHER" id="PTHR42852:SF13">
    <property type="entry name" value="PROTEIN DIPZ"/>
    <property type="match status" value="1"/>
</dbReference>
<accession>A0A1H1P538</accession>
<protein>
    <submittedName>
        <fullName evidence="8">Cytochrome c biogenesis protein CcdA</fullName>
    </submittedName>
</protein>
<dbReference type="STRING" id="412690.SAMN04489834_0787"/>
<dbReference type="Pfam" id="PF00578">
    <property type="entry name" value="AhpC-TSA"/>
    <property type="match status" value="1"/>
</dbReference>
<dbReference type="Pfam" id="PF02683">
    <property type="entry name" value="DsbD_TM"/>
    <property type="match status" value="1"/>
</dbReference>
<dbReference type="InterPro" id="IPR003834">
    <property type="entry name" value="Cyt_c_assmbl_TM_dom"/>
</dbReference>
<dbReference type="AlphaFoldDB" id="A0A1H1P538"/>
<reference evidence="9" key="1">
    <citation type="submission" date="2016-10" db="EMBL/GenBank/DDBJ databases">
        <authorList>
            <person name="Varghese N."/>
            <person name="Submissions S."/>
        </authorList>
    </citation>
    <scope>NUCLEOTIDE SEQUENCE [LARGE SCALE GENOMIC DNA]</scope>
    <source>
        <strain evidence="9">DSM 21772</strain>
    </source>
</reference>
<dbReference type="InterPro" id="IPR050553">
    <property type="entry name" value="Thioredoxin_ResA/DsbE_sf"/>
</dbReference>
<feature type="transmembrane region" description="Helical" evidence="6">
    <location>
        <begin position="129"/>
        <end position="154"/>
    </location>
</feature>
<evidence type="ECO:0000256" key="3">
    <source>
        <dbReference type="ARBA" id="ARBA00022692"/>
    </source>
</evidence>
<evidence type="ECO:0000313" key="8">
    <source>
        <dbReference type="EMBL" id="SDS06314.1"/>
    </source>
</evidence>
<dbReference type="CDD" id="cd03012">
    <property type="entry name" value="TlpA_like_DipZ_like"/>
    <property type="match status" value="1"/>
</dbReference>
<feature type="transmembrane region" description="Helical" evidence="6">
    <location>
        <begin position="206"/>
        <end position="227"/>
    </location>
</feature>
<evidence type="ECO:0000256" key="6">
    <source>
        <dbReference type="SAM" id="Phobius"/>
    </source>
</evidence>
<sequence length="575" mass="60438">MLTLALIGFAGGLITGISPCILPVLPVIFLSGGVQSARTQAGATDAAPATPSRWRPYLVILGLVVSFSVFTLIGSLILALLGLPQDVLRWAGLVVLVLIGVGLIVPRFEAILEKPFAWIPKRDVGTERGGFVLGLALGAVYVPCAGPVLAAITVAGSTGRIGLETVVLTASFAVGAALPLLVFALAGRRVAERVRSFRTHQRGIRITGGIVMIALAIGLVFNVPQLLQRLVPDYTSALQDQFGNSEQVDQALDLGGLVNEQNKDLDQCTNGASTLQSCGTAPDLTGIQQWFNTPGDAPLALDQLRGKVVLIDFWAYSCINCQRSVPHVVAWDKAYRAAGLEVIGVHSPEYAFEKEPRNVVAGAAALGIDYPVALDNSLSTWTNYRNRYWPAHYLIDADGTVRHIRFGEGGYADTEKLIRELLVAANPDVQLPPATEVADTTPSAGATTPETYLGTTKAVNFGGAEKYSASTSRFSLPAEQPKDSFALAGEWALGTQSIEPAAAGAAIRLNYSGSEVRMVLGGSGTLTVTVDGVDHAIEVSGVPRSYELLKTDAAASGTLTVAAGPGVQAFSFTFG</sequence>
<organism evidence="8 9">
    <name type="scientific">Microterricola viridarii</name>
    <dbReference type="NCBI Taxonomy" id="412690"/>
    <lineage>
        <taxon>Bacteria</taxon>
        <taxon>Bacillati</taxon>
        <taxon>Actinomycetota</taxon>
        <taxon>Actinomycetes</taxon>
        <taxon>Micrococcales</taxon>
        <taxon>Microbacteriaceae</taxon>
        <taxon>Microterricola</taxon>
    </lineage>
</organism>
<evidence type="ECO:0000313" key="9">
    <source>
        <dbReference type="Proteomes" id="UP000181956"/>
    </source>
</evidence>
<dbReference type="OrthoDB" id="9811352at2"/>
<dbReference type="PROSITE" id="PS51352">
    <property type="entry name" value="THIOREDOXIN_2"/>
    <property type="match status" value="1"/>
</dbReference>
<feature type="transmembrane region" description="Helical" evidence="6">
    <location>
        <begin position="166"/>
        <end position="186"/>
    </location>
</feature>
<feature type="transmembrane region" description="Helical" evidence="6">
    <location>
        <begin position="87"/>
        <end position="108"/>
    </location>
</feature>
<dbReference type="InterPro" id="IPR041017">
    <property type="entry name" value="Thioredoxin_10"/>
</dbReference>
<dbReference type="SUPFAM" id="SSF52833">
    <property type="entry name" value="Thioredoxin-like"/>
    <property type="match status" value="1"/>
</dbReference>
<dbReference type="Gene3D" id="3.40.30.10">
    <property type="entry name" value="Glutaredoxin"/>
    <property type="match status" value="1"/>
</dbReference>
<evidence type="ECO:0000256" key="5">
    <source>
        <dbReference type="ARBA" id="ARBA00023136"/>
    </source>
</evidence>
<dbReference type="PANTHER" id="PTHR42852">
    <property type="entry name" value="THIOL:DISULFIDE INTERCHANGE PROTEIN DSBE"/>
    <property type="match status" value="1"/>
</dbReference>